<dbReference type="Pfam" id="PF01229">
    <property type="entry name" value="Glyco_hydro_39"/>
    <property type="match status" value="1"/>
</dbReference>
<dbReference type="SUPFAM" id="SSF51445">
    <property type="entry name" value="(Trans)glycosidases"/>
    <property type="match status" value="1"/>
</dbReference>
<evidence type="ECO:0000256" key="1">
    <source>
        <dbReference type="ARBA" id="ARBA00008875"/>
    </source>
</evidence>
<proteinExistence type="inferred from homology"/>
<accession>A0A5C6DLP1</accession>
<dbReference type="EMBL" id="SJPV01000004">
    <property type="protein sequence ID" value="TWU38313.1"/>
    <property type="molecule type" value="Genomic_DNA"/>
</dbReference>
<evidence type="ECO:0000256" key="3">
    <source>
        <dbReference type="ARBA" id="ARBA00023295"/>
    </source>
</evidence>
<reference evidence="5 6" key="1">
    <citation type="submission" date="2019-02" db="EMBL/GenBank/DDBJ databases">
        <title>Deep-cultivation of Planctomycetes and their phenomic and genomic characterization uncovers novel biology.</title>
        <authorList>
            <person name="Wiegand S."/>
            <person name="Jogler M."/>
            <person name="Boedeker C."/>
            <person name="Pinto D."/>
            <person name="Vollmers J."/>
            <person name="Rivas-Marin E."/>
            <person name="Kohn T."/>
            <person name="Peeters S.H."/>
            <person name="Heuer A."/>
            <person name="Rast P."/>
            <person name="Oberbeckmann S."/>
            <person name="Bunk B."/>
            <person name="Jeske O."/>
            <person name="Meyerdierks A."/>
            <person name="Storesund J.E."/>
            <person name="Kallscheuer N."/>
            <person name="Luecker S."/>
            <person name="Lage O.M."/>
            <person name="Pohl T."/>
            <person name="Merkel B.J."/>
            <person name="Hornburger P."/>
            <person name="Mueller R.-W."/>
            <person name="Bruemmer F."/>
            <person name="Labrenz M."/>
            <person name="Spormann A.M."/>
            <person name="Op Den Camp H."/>
            <person name="Overmann J."/>
            <person name="Amann R."/>
            <person name="Jetten M.S.M."/>
            <person name="Mascher T."/>
            <person name="Medema M.H."/>
            <person name="Devos D.P."/>
            <person name="Kaster A.-K."/>
            <person name="Ovreas L."/>
            <person name="Rohde M."/>
            <person name="Galperin M.Y."/>
            <person name="Jogler C."/>
        </authorList>
    </citation>
    <scope>NUCLEOTIDE SEQUENCE [LARGE SCALE GENOMIC DNA]</scope>
    <source>
        <strain evidence="5 6">Poly41</strain>
    </source>
</reference>
<sequence length="736" mass="81628">MRHRQTSVLPTWLLLGVMLCGVGLPVRRVHGDLTIDATCLEQTPLGIRVGQAVDSVQVGNSRALRFQNEGITVPLSSSLSAKSGTVSVRFQVSSDWPIETRGTLFHVGDRSNVHVTLFVTGGRMTAVYKAGEEHYAAINCTEPARWEAESWHTATFRWQADGQSVNFYLDLDGRLVGRQTGRLIDPWPKTGYVGVRRQGQAWQGLIERISLSTSFALPRELQPGQRKIIVDGDSAVGECHNFWSICNYTSQHMFADPRYEEIARRDKPFMKYVNCVRLLGGRQDGRNEWFKGVDKNGKLDCEFSGMVQYLRGIQDAGYTPRIVLDNIPTAMSEPGALAKYGNTRPARDLKVWHEYVRQAVTAMVDAFGVETVSEWRFRVGTEPDLYPGHWQGTKEEYLHHYDCTVDAVCSVLPNVEIGPGNVLNPAHADRVNGAGQKPWGLDIVDHCATGTNTWTGKVGTRICFLECSWYGAVGKSIDSLDVAIQRMRDRLARYPKLSNLPVSIAEFAILQDEHGRRLYSGDITEWGASWYAAIADQVYELDVPQVHEWAQATAGILHPRTSVIAMLQRMQGGQRLSVTVAADGAARAGALGCIKDGSYYILLYNHRPWRTPSIPEQIDLTLKAKRLATGDKWTVSQWGIDKDHGVFAHQLYADCEQAGILPLPDSPLYGGNVALRFGSAASKILASNRSTYVQRARPAELQQKEPLSVADGAVQLTIDMPGHSVRLLVLTPESTQ</sequence>
<dbReference type="InterPro" id="IPR049166">
    <property type="entry name" value="GH39_cat"/>
</dbReference>
<organism evidence="5 6">
    <name type="scientific">Novipirellula artificiosorum</name>
    <dbReference type="NCBI Taxonomy" id="2528016"/>
    <lineage>
        <taxon>Bacteria</taxon>
        <taxon>Pseudomonadati</taxon>
        <taxon>Planctomycetota</taxon>
        <taxon>Planctomycetia</taxon>
        <taxon>Pirellulales</taxon>
        <taxon>Pirellulaceae</taxon>
        <taxon>Novipirellula</taxon>
    </lineage>
</organism>
<name>A0A5C6DLP1_9BACT</name>
<keyword evidence="3 5" id="KW-0326">Glycosidase</keyword>
<dbReference type="Gene3D" id="2.60.120.200">
    <property type="match status" value="1"/>
</dbReference>
<dbReference type="InterPro" id="IPR013320">
    <property type="entry name" value="ConA-like_dom_sf"/>
</dbReference>
<evidence type="ECO:0000256" key="2">
    <source>
        <dbReference type="ARBA" id="ARBA00022801"/>
    </source>
</evidence>
<dbReference type="OrthoDB" id="9776971at2"/>
<comment type="similarity">
    <text evidence="1">Belongs to the glycosyl hydrolase 39 family.</text>
</comment>
<evidence type="ECO:0000313" key="6">
    <source>
        <dbReference type="Proteomes" id="UP000319143"/>
    </source>
</evidence>
<feature type="domain" description="Glycosyl hydrolases family 39 N-terminal catalytic" evidence="4">
    <location>
        <begin position="227"/>
        <end position="464"/>
    </location>
</feature>
<evidence type="ECO:0000313" key="5">
    <source>
        <dbReference type="EMBL" id="TWU38313.1"/>
    </source>
</evidence>
<dbReference type="SUPFAM" id="SSF49899">
    <property type="entry name" value="Concanavalin A-like lectins/glucanases"/>
    <property type="match status" value="1"/>
</dbReference>
<protein>
    <submittedName>
        <fullName evidence="5">Beta-xylosidase</fullName>
        <ecNumber evidence="5">3.2.1.37</ecNumber>
    </submittedName>
</protein>
<keyword evidence="2 5" id="KW-0378">Hydrolase</keyword>
<dbReference type="Gene3D" id="3.20.20.80">
    <property type="entry name" value="Glycosidases"/>
    <property type="match status" value="1"/>
</dbReference>
<evidence type="ECO:0000259" key="4">
    <source>
        <dbReference type="Pfam" id="PF01229"/>
    </source>
</evidence>
<keyword evidence="6" id="KW-1185">Reference proteome</keyword>
<dbReference type="InterPro" id="IPR017853">
    <property type="entry name" value="GH"/>
</dbReference>
<dbReference type="Proteomes" id="UP000319143">
    <property type="component" value="Unassembled WGS sequence"/>
</dbReference>
<comment type="caution">
    <text evidence="5">The sequence shown here is derived from an EMBL/GenBank/DDBJ whole genome shotgun (WGS) entry which is preliminary data.</text>
</comment>
<dbReference type="RefSeq" id="WP_146526645.1">
    <property type="nucleotide sequence ID" value="NZ_SJPV01000004.1"/>
</dbReference>
<gene>
    <name evidence="5" type="primary">xynB_2</name>
    <name evidence="5" type="ORF">Poly41_27890</name>
</gene>
<dbReference type="AlphaFoldDB" id="A0A5C6DLP1"/>
<dbReference type="EC" id="3.2.1.37" evidence="5"/>
<dbReference type="GO" id="GO:0009044">
    <property type="term" value="F:xylan 1,4-beta-xylosidase activity"/>
    <property type="evidence" value="ECO:0007669"/>
    <property type="project" value="UniProtKB-EC"/>
</dbReference>